<dbReference type="InterPro" id="IPR050266">
    <property type="entry name" value="AB_hydrolase_sf"/>
</dbReference>
<dbReference type="PANTHER" id="PTHR43798">
    <property type="entry name" value="MONOACYLGLYCEROL LIPASE"/>
    <property type="match status" value="1"/>
</dbReference>
<sequence length="256" mass="27485">MTIAFERRGTGRPLLLVHGLGSTRHGWTTLFSKLEASRELVLIDLPGHGASPTEEDSHTFEGLARSLSEWLVSEKLVGVPMVGSSLGARLVLELARRGSTGPVVALDPGGFWQGWERTWAGSTLLASTNLVRAIRPAIPVLSRNPVSRSALLAQLSAKPWALDGDFVAGELIGLARTRTAKGLIRDLTRGPAQGGPAASGPITIGWGRHDHLCIPAQAERACRAFPGSRMVWFEHSGHFPMWDEPNATADLILEAT</sequence>
<reference evidence="2 3" key="1">
    <citation type="submission" date="2020-03" db="EMBL/GenBank/DDBJ databases">
        <title>Sphingomonas sp. nov., isolated from fish.</title>
        <authorList>
            <person name="Hyun D.-W."/>
            <person name="Bae J.-W."/>
        </authorList>
    </citation>
    <scope>NUCLEOTIDE SEQUENCE [LARGE SCALE GENOMIC DNA]</scope>
    <source>
        <strain evidence="2 3">HDW15B</strain>
    </source>
</reference>
<protein>
    <submittedName>
        <fullName evidence="2">Alpha/beta hydrolase</fullName>
    </submittedName>
</protein>
<dbReference type="KEGG" id="spii:G7077_02970"/>
<dbReference type="AlphaFoldDB" id="A0A6G7YT20"/>
<proteinExistence type="predicted"/>
<dbReference type="GO" id="GO:0016787">
    <property type="term" value="F:hydrolase activity"/>
    <property type="evidence" value="ECO:0007669"/>
    <property type="project" value="UniProtKB-KW"/>
</dbReference>
<evidence type="ECO:0000313" key="3">
    <source>
        <dbReference type="Proteomes" id="UP000503222"/>
    </source>
</evidence>
<evidence type="ECO:0000313" key="2">
    <source>
        <dbReference type="EMBL" id="QIK79898.1"/>
    </source>
</evidence>
<keyword evidence="3" id="KW-1185">Reference proteome</keyword>
<evidence type="ECO:0000259" key="1">
    <source>
        <dbReference type="Pfam" id="PF12697"/>
    </source>
</evidence>
<name>A0A6G7YT20_9SPHN</name>
<dbReference type="InterPro" id="IPR029058">
    <property type="entry name" value="AB_hydrolase_fold"/>
</dbReference>
<dbReference type="Gene3D" id="3.40.50.1820">
    <property type="entry name" value="alpha/beta hydrolase"/>
    <property type="match status" value="1"/>
</dbReference>
<gene>
    <name evidence="2" type="ORF">G7077_02970</name>
</gene>
<dbReference type="Proteomes" id="UP000503222">
    <property type="component" value="Chromosome"/>
</dbReference>
<keyword evidence="2" id="KW-0378">Hydrolase</keyword>
<dbReference type="SUPFAM" id="SSF53474">
    <property type="entry name" value="alpha/beta-Hydrolases"/>
    <property type="match status" value="1"/>
</dbReference>
<dbReference type="GO" id="GO:0016020">
    <property type="term" value="C:membrane"/>
    <property type="evidence" value="ECO:0007669"/>
    <property type="project" value="TreeGrafter"/>
</dbReference>
<feature type="domain" description="AB hydrolase-1" evidence="1">
    <location>
        <begin position="14"/>
        <end position="250"/>
    </location>
</feature>
<dbReference type="PANTHER" id="PTHR43798:SF33">
    <property type="entry name" value="HYDROLASE, PUTATIVE (AFU_ORTHOLOGUE AFUA_2G14860)-RELATED"/>
    <property type="match status" value="1"/>
</dbReference>
<dbReference type="Pfam" id="PF12697">
    <property type="entry name" value="Abhydrolase_6"/>
    <property type="match status" value="1"/>
</dbReference>
<accession>A0A6G7YT20</accession>
<organism evidence="2 3">
    <name type="scientific">Sphingomonas piscis</name>
    <dbReference type="NCBI Taxonomy" id="2714943"/>
    <lineage>
        <taxon>Bacteria</taxon>
        <taxon>Pseudomonadati</taxon>
        <taxon>Pseudomonadota</taxon>
        <taxon>Alphaproteobacteria</taxon>
        <taxon>Sphingomonadales</taxon>
        <taxon>Sphingomonadaceae</taxon>
        <taxon>Sphingomonas</taxon>
    </lineage>
</organism>
<dbReference type="InterPro" id="IPR000073">
    <property type="entry name" value="AB_hydrolase_1"/>
</dbReference>
<dbReference type="EMBL" id="CP049869">
    <property type="protein sequence ID" value="QIK79898.1"/>
    <property type="molecule type" value="Genomic_DNA"/>
</dbReference>